<evidence type="ECO:0000256" key="7">
    <source>
        <dbReference type="ARBA" id="ARBA00022801"/>
    </source>
</evidence>
<keyword evidence="8 9" id="KW-0326">Glycosidase</keyword>
<dbReference type="SMART" id="SM00812">
    <property type="entry name" value="Alpha_L_fucos"/>
    <property type="match status" value="1"/>
</dbReference>
<name>A0ABQ9H0S6_9NEOP</name>
<comment type="function">
    <text evidence="3">Alpha-L-fucosidase is responsible for hydrolyzing the alpha-1,6-linked fucose joined to the reducing-end N-acetylglucosamine of the carbohydrate moieties of glycoproteins.</text>
</comment>
<dbReference type="InterPro" id="IPR018526">
    <property type="entry name" value="Glyco_hydro_29_CS"/>
</dbReference>
<dbReference type="InterPro" id="IPR057739">
    <property type="entry name" value="Glyco_hydro_29_N"/>
</dbReference>
<dbReference type="SUPFAM" id="SSF51445">
    <property type="entry name" value="(Trans)glycosidases"/>
    <property type="match status" value="1"/>
</dbReference>
<evidence type="ECO:0000256" key="4">
    <source>
        <dbReference type="ARBA" id="ARBA00007951"/>
    </source>
</evidence>
<evidence type="ECO:0000256" key="8">
    <source>
        <dbReference type="ARBA" id="ARBA00023295"/>
    </source>
</evidence>
<dbReference type="InterPro" id="IPR031919">
    <property type="entry name" value="Fucosidase_C"/>
</dbReference>
<keyword evidence="7 9" id="KW-0378">Hydrolase</keyword>
<evidence type="ECO:0000313" key="12">
    <source>
        <dbReference type="EMBL" id="KAJ8877880.1"/>
    </source>
</evidence>
<evidence type="ECO:0000256" key="2">
    <source>
        <dbReference type="ARBA" id="ARBA00000419"/>
    </source>
</evidence>
<dbReference type="PRINTS" id="PR00741">
    <property type="entry name" value="GLHYDRLASE29"/>
</dbReference>
<evidence type="ECO:0000256" key="9">
    <source>
        <dbReference type="PIRNR" id="PIRNR001092"/>
    </source>
</evidence>
<dbReference type="InterPro" id="IPR016286">
    <property type="entry name" value="FUC_metazoa-typ"/>
</dbReference>
<comment type="caution">
    <text evidence="12">The sequence shown here is derived from an EMBL/GenBank/DDBJ whole genome shotgun (WGS) entry which is preliminary data.</text>
</comment>
<proteinExistence type="inferred from homology"/>
<reference evidence="12 13" key="1">
    <citation type="submission" date="2023-02" db="EMBL/GenBank/DDBJ databases">
        <title>LHISI_Scaffold_Assembly.</title>
        <authorList>
            <person name="Stuart O.P."/>
            <person name="Cleave R."/>
            <person name="Magrath M.J.L."/>
            <person name="Mikheyev A.S."/>
        </authorList>
    </citation>
    <scope>NUCLEOTIDE SEQUENCE [LARGE SCALE GENOMIC DNA]</scope>
    <source>
        <strain evidence="12">Daus_M_001</strain>
        <tissue evidence="12">Leg muscle</tissue>
    </source>
</reference>
<evidence type="ECO:0000256" key="6">
    <source>
        <dbReference type="ARBA" id="ARBA00022729"/>
    </source>
</evidence>
<dbReference type="EC" id="3.2.1.51" evidence="5"/>
<dbReference type="PANTHER" id="PTHR10030">
    <property type="entry name" value="ALPHA-L-FUCOSIDASE"/>
    <property type="match status" value="1"/>
</dbReference>
<evidence type="ECO:0000256" key="5">
    <source>
        <dbReference type="ARBA" id="ARBA00012662"/>
    </source>
</evidence>
<dbReference type="Proteomes" id="UP001159363">
    <property type="component" value="Chromosome 7"/>
</dbReference>
<dbReference type="InterPro" id="IPR013780">
    <property type="entry name" value="Glyco_hydro_b"/>
</dbReference>
<feature type="domain" description="Glycoside hydrolase family 29 N-terminal" evidence="10">
    <location>
        <begin position="20"/>
        <end position="356"/>
    </location>
</feature>
<dbReference type="Gene3D" id="2.60.40.1180">
    <property type="entry name" value="Golgi alpha-mannosidase II"/>
    <property type="match status" value="1"/>
</dbReference>
<dbReference type="Pfam" id="PF16757">
    <property type="entry name" value="Fucosidase_C"/>
    <property type="match status" value="1"/>
</dbReference>
<organism evidence="12 13">
    <name type="scientific">Dryococelus australis</name>
    <dbReference type="NCBI Taxonomy" id="614101"/>
    <lineage>
        <taxon>Eukaryota</taxon>
        <taxon>Metazoa</taxon>
        <taxon>Ecdysozoa</taxon>
        <taxon>Arthropoda</taxon>
        <taxon>Hexapoda</taxon>
        <taxon>Insecta</taxon>
        <taxon>Pterygota</taxon>
        <taxon>Neoptera</taxon>
        <taxon>Polyneoptera</taxon>
        <taxon>Phasmatodea</taxon>
        <taxon>Verophasmatodea</taxon>
        <taxon>Anareolatae</taxon>
        <taxon>Phasmatidae</taxon>
        <taxon>Eurycanthinae</taxon>
        <taxon>Dryococelus</taxon>
    </lineage>
</organism>
<evidence type="ECO:0000259" key="11">
    <source>
        <dbReference type="Pfam" id="PF16757"/>
    </source>
</evidence>
<sequence>MDVFRSAVVVALTTLALSVIDAASYNASWASLDSRPLPQWYADAKFGVFVHWGIFSVPSFGNEWFWYRWKTSNTSSFAKFMKDNYEPGFTYQDFARDFKALFFNPDEWAEIFQSSGAKYVVLTSKHHEGYTLWPSKYSFSWNAKDVGPNRDLVGELASAIRRSTNITFGLYHSLFEWFNPLYLEDEANNFKTQKFVDQKTMPELYELVQTYEPEVVWSDGPMNASDTYWRAKEFLAWLYNDSPVKDTVVANDRWGKGLKCHHGDFYTCRDHYNPGHLIAHKWENCDTVDKNSWGFRRNAGLSDYRTIEELLARLVSTVSCNGNYLLNVGPSKEGVISPIQEERLRQLGQWLSINGEAIYSTRPWTHQKDSRISGVWYTKSKDELYVYAVVLHWPKKNILELGSPHLTTESTVTLLGSDKQLQWNHTDSGIQVTFCSREEAKSNWAWALKMTNVTN</sequence>
<comment type="similarity">
    <text evidence="4 9">Belongs to the glycosyl hydrolase 29 family.</text>
</comment>
<evidence type="ECO:0000256" key="3">
    <source>
        <dbReference type="ARBA" id="ARBA00004071"/>
    </source>
</evidence>
<evidence type="ECO:0000256" key="1">
    <source>
        <dbReference type="ARBA" id="ARBA00000321"/>
    </source>
</evidence>
<dbReference type="Pfam" id="PF01120">
    <property type="entry name" value="Alpha_L_fucos"/>
    <property type="match status" value="1"/>
</dbReference>
<dbReference type="EMBL" id="JARBHB010000008">
    <property type="protein sequence ID" value="KAJ8877880.1"/>
    <property type="molecule type" value="Genomic_DNA"/>
</dbReference>
<keyword evidence="13" id="KW-1185">Reference proteome</keyword>
<dbReference type="Gene3D" id="3.20.20.80">
    <property type="entry name" value="Glycosidases"/>
    <property type="match status" value="1"/>
</dbReference>
<dbReference type="PROSITE" id="PS00385">
    <property type="entry name" value="ALPHA_L_FUCOSIDASE"/>
    <property type="match status" value="1"/>
</dbReference>
<gene>
    <name evidence="12" type="ORF">PR048_022339</name>
</gene>
<comment type="catalytic activity">
    <reaction evidence="1">
        <text>a neolactoside IV(2)-alpha-Fuc-nLc4Cer(d18:1(4E)) + H2O = a neolactoside nLc4Cer(d18:1(4E)) + L-fucose</text>
        <dbReference type="Rhea" id="RHEA:48224"/>
        <dbReference type="ChEBI" id="CHEBI:2181"/>
        <dbReference type="ChEBI" id="CHEBI:15377"/>
        <dbReference type="ChEBI" id="CHEBI:17006"/>
        <dbReference type="ChEBI" id="CHEBI:28691"/>
    </reaction>
    <physiologicalReaction direction="left-to-right" evidence="1">
        <dbReference type="Rhea" id="RHEA:48225"/>
    </physiologicalReaction>
</comment>
<dbReference type="InterPro" id="IPR000933">
    <property type="entry name" value="Glyco_hydro_29"/>
</dbReference>
<protein>
    <recommendedName>
        <fullName evidence="5">alpha-L-fucosidase</fullName>
        <ecNumber evidence="5">3.2.1.51</ecNumber>
    </recommendedName>
</protein>
<comment type="catalytic activity">
    <reaction evidence="2">
        <text>a neolactoside IV(2)-alpha-Fuc-nLc4Cer(d18:0) + H2O = a neolactoside nLc4Cer(d18:0) + L-fucose</text>
        <dbReference type="Rhea" id="RHEA:49308"/>
        <dbReference type="ChEBI" id="CHEBI:2181"/>
        <dbReference type="ChEBI" id="CHEBI:15377"/>
        <dbReference type="ChEBI" id="CHEBI:91119"/>
        <dbReference type="ChEBI" id="CHEBI:91121"/>
    </reaction>
    <physiologicalReaction direction="left-to-right" evidence="2">
        <dbReference type="Rhea" id="RHEA:49309"/>
    </physiologicalReaction>
</comment>
<dbReference type="PIRSF" id="PIRSF001092">
    <property type="entry name" value="Alpha-L-fucosidase"/>
    <property type="match status" value="1"/>
</dbReference>
<evidence type="ECO:0000313" key="13">
    <source>
        <dbReference type="Proteomes" id="UP001159363"/>
    </source>
</evidence>
<dbReference type="PANTHER" id="PTHR10030:SF37">
    <property type="entry name" value="ALPHA-L-FUCOSIDASE-RELATED"/>
    <property type="match status" value="1"/>
</dbReference>
<evidence type="ECO:0000259" key="10">
    <source>
        <dbReference type="Pfam" id="PF01120"/>
    </source>
</evidence>
<keyword evidence="6" id="KW-0732">Signal</keyword>
<dbReference type="InterPro" id="IPR017853">
    <property type="entry name" value="GH"/>
</dbReference>
<feature type="domain" description="Alpha-L-fucosidase C-terminal" evidence="11">
    <location>
        <begin position="367"/>
        <end position="451"/>
    </location>
</feature>
<accession>A0ABQ9H0S6</accession>